<comment type="subcellular location">
    <subcellularLocation>
        <location evidence="2">Cytoplasm</location>
    </subcellularLocation>
    <subcellularLocation>
        <location evidence="1">Membrane</location>
        <topology evidence="1">Peripheral membrane protein</topology>
    </subcellularLocation>
</comment>
<reference evidence="13" key="2">
    <citation type="submission" date="2025-05" db="UniProtKB">
        <authorList>
            <consortium name="Ensembl"/>
        </authorList>
    </citation>
    <scope>IDENTIFICATION</scope>
</reference>
<evidence type="ECO:0000256" key="4">
    <source>
        <dbReference type="ARBA" id="ARBA00022553"/>
    </source>
</evidence>
<evidence type="ECO:0000256" key="10">
    <source>
        <dbReference type="SAM" id="MobiDB-lite"/>
    </source>
</evidence>
<reference evidence="12 15" key="1">
    <citation type="submission" date="2021-07" db="EMBL/GenBank/DDBJ databases">
        <authorList>
            <person name="Imarazene B."/>
            <person name="Zahm M."/>
            <person name="Klopp C."/>
            <person name="Cabau C."/>
            <person name="Beille S."/>
            <person name="Jouanno E."/>
            <person name="Castinel A."/>
            <person name="Lluch J."/>
            <person name="Gil L."/>
            <person name="Kuchtly C."/>
            <person name="Lopez Roques C."/>
            <person name="Donnadieu C."/>
            <person name="Parrinello H."/>
            <person name="Journot L."/>
            <person name="Du K."/>
            <person name="Schartl M."/>
            <person name="Retaux S."/>
            <person name="Guiguen Y."/>
        </authorList>
    </citation>
    <scope>NUCLEOTIDE SEQUENCE [LARGE SCALE GENOMIC DNA]</scope>
    <source>
        <strain evidence="12">Pach_M1</strain>
        <tissue evidence="12">Testis</tissue>
    </source>
</reference>
<evidence type="ECO:0000256" key="1">
    <source>
        <dbReference type="ARBA" id="ARBA00004170"/>
    </source>
</evidence>
<dbReference type="AlphaFoldDB" id="A0A8B9JXQ4"/>
<protein>
    <recommendedName>
        <fullName evidence="8">Proline-serine-threonine phosphatase-interacting protein 2</fullName>
    </recommendedName>
</protein>
<evidence type="ECO:0000256" key="3">
    <source>
        <dbReference type="ARBA" id="ARBA00022490"/>
    </source>
</evidence>
<evidence type="ECO:0000259" key="11">
    <source>
        <dbReference type="PROSITE" id="PS51741"/>
    </source>
</evidence>
<organism evidence="13 14">
    <name type="scientific">Astyanax mexicanus</name>
    <name type="common">Blind cave fish</name>
    <name type="synonym">Astyanax fasciatus mexicanus</name>
    <dbReference type="NCBI Taxonomy" id="7994"/>
    <lineage>
        <taxon>Eukaryota</taxon>
        <taxon>Metazoa</taxon>
        <taxon>Chordata</taxon>
        <taxon>Craniata</taxon>
        <taxon>Vertebrata</taxon>
        <taxon>Euteleostomi</taxon>
        <taxon>Actinopterygii</taxon>
        <taxon>Neopterygii</taxon>
        <taxon>Teleostei</taxon>
        <taxon>Ostariophysi</taxon>
        <taxon>Characiformes</taxon>
        <taxon>Characoidei</taxon>
        <taxon>Acestrorhamphidae</taxon>
        <taxon>Acestrorhamphinae</taxon>
        <taxon>Astyanax</taxon>
    </lineage>
</organism>
<evidence type="ECO:0000313" key="15">
    <source>
        <dbReference type="Proteomes" id="UP000752171"/>
    </source>
</evidence>
<dbReference type="Proteomes" id="UP000694621">
    <property type="component" value="Unplaced"/>
</dbReference>
<dbReference type="SMART" id="SM00055">
    <property type="entry name" value="FCH"/>
    <property type="match status" value="1"/>
</dbReference>
<keyword evidence="5 9" id="KW-0175">Coiled coil</keyword>
<evidence type="ECO:0000313" key="12">
    <source>
        <dbReference type="EMBL" id="KAG9263367.1"/>
    </source>
</evidence>
<feature type="region of interest" description="Disordered" evidence="10">
    <location>
        <begin position="292"/>
        <end position="316"/>
    </location>
</feature>
<dbReference type="Gene3D" id="1.20.1270.60">
    <property type="entry name" value="Arfaptin homology (AH) domain/BAR domain"/>
    <property type="match status" value="1"/>
</dbReference>
<dbReference type="PROSITE" id="PS51741">
    <property type="entry name" value="F_BAR"/>
    <property type="match status" value="1"/>
</dbReference>
<dbReference type="GeneID" id="103047379"/>
<proteinExistence type="predicted"/>
<dbReference type="KEGG" id="amex:103047379"/>
<dbReference type="Ensembl" id="ENSAMXT00005031235.1">
    <property type="protein sequence ID" value="ENSAMXP00005028447.1"/>
    <property type="gene ID" value="ENSAMXG00005014173.1"/>
</dbReference>
<evidence type="ECO:0000256" key="6">
    <source>
        <dbReference type="ARBA" id="ARBA00023136"/>
    </source>
</evidence>
<evidence type="ECO:0000256" key="2">
    <source>
        <dbReference type="ARBA" id="ARBA00004496"/>
    </source>
</evidence>
<dbReference type="SUPFAM" id="SSF103657">
    <property type="entry name" value="BAR/IMD domain-like"/>
    <property type="match status" value="1"/>
</dbReference>
<dbReference type="InterPro" id="IPR001060">
    <property type="entry name" value="FCH_dom"/>
</dbReference>
<name>A0A8B9JXQ4_ASTMX</name>
<keyword evidence="3" id="KW-0963">Cytoplasm</keyword>
<keyword evidence="4" id="KW-0597">Phosphoprotein</keyword>
<dbReference type="CTD" id="9050"/>
<sequence>MRDLHFKDNFWSSEITSTAGYDAIIQHLNDGKKTCKEIEDFMKARAAIEDKYAKELLGLSKKACGHNEMNTLKRSLDVFKLQTEQVSLSHLHLAQTMRDEAKKLEEFREKQKEMRKKVEQQMDALHKQRGTQYKKTMESKKTYEQKCRDKEEAEQTMNRSATTSNTKQQEKLFAKAQQAKQAAEEADRIYNQNVCVLGKIREEWLNEHVKACEMFEKQEAERINSLRNVVWTHLNQLSQQCVTSDELYEEVRKSLEQCDIQEDLEHFINLRRTGDKPPAPVLYENFYTNQRAAPTRQPPSFTRRAPAPLPTNTESDVTYSTIDNSGYSLIRY</sequence>
<dbReference type="GO" id="GO:0030041">
    <property type="term" value="P:actin filament polymerization"/>
    <property type="evidence" value="ECO:0007669"/>
    <property type="project" value="TreeGrafter"/>
</dbReference>
<evidence type="ECO:0000256" key="7">
    <source>
        <dbReference type="ARBA" id="ARBA00058685"/>
    </source>
</evidence>
<dbReference type="GO" id="GO:0005886">
    <property type="term" value="C:plasma membrane"/>
    <property type="evidence" value="ECO:0007669"/>
    <property type="project" value="TreeGrafter"/>
</dbReference>
<dbReference type="GO" id="GO:0005884">
    <property type="term" value="C:actin filament"/>
    <property type="evidence" value="ECO:0007669"/>
    <property type="project" value="TreeGrafter"/>
</dbReference>
<accession>A0A8B9JXQ4</accession>
<keyword evidence="6" id="KW-0472">Membrane</keyword>
<evidence type="ECO:0000256" key="8">
    <source>
        <dbReference type="ARBA" id="ARBA00071017"/>
    </source>
</evidence>
<dbReference type="Proteomes" id="UP000752171">
    <property type="component" value="Unassembled WGS sequence"/>
</dbReference>
<dbReference type="FunFam" id="1.20.1270.60:FF:000054">
    <property type="entry name" value="Proline-serine-threonine phosphatase interacting protein 2"/>
    <property type="match status" value="1"/>
</dbReference>
<dbReference type="InterPro" id="IPR027267">
    <property type="entry name" value="AH/BAR_dom_sf"/>
</dbReference>
<dbReference type="PANTHER" id="PTHR23065:SF9">
    <property type="entry name" value="PROLINE-SERINE-THREONINE PHOSPHATASE-INTERACTING PROTEIN 2"/>
    <property type="match status" value="1"/>
</dbReference>
<evidence type="ECO:0000313" key="14">
    <source>
        <dbReference type="Proteomes" id="UP000694621"/>
    </source>
</evidence>
<feature type="compositionally biased region" description="Polar residues" evidence="10">
    <location>
        <begin position="155"/>
        <end position="166"/>
    </location>
</feature>
<dbReference type="EMBL" id="JAICCE010000020">
    <property type="protein sequence ID" value="KAG9263367.1"/>
    <property type="molecule type" value="Genomic_DNA"/>
</dbReference>
<gene>
    <name evidence="12" type="primary">PSTPIP2</name>
    <name evidence="12" type="ORF">AMEX_G23393</name>
</gene>
<feature type="region of interest" description="Disordered" evidence="10">
    <location>
        <begin position="123"/>
        <end position="169"/>
    </location>
</feature>
<comment type="function">
    <text evidence="7">Binds to F-actin. May be involved in regulation of the actin cytoskeleton.</text>
</comment>
<feature type="compositionally biased region" description="Basic and acidic residues" evidence="10">
    <location>
        <begin position="135"/>
        <end position="153"/>
    </location>
</feature>
<dbReference type="OMA" id="EEADQNM"/>
<dbReference type="Pfam" id="PF00611">
    <property type="entry name" value="FCH"/>
    <property type="match status" value="1"/>
</dbReference>
<dbReference type="GO" id="GO:0005737">
    <property type="term" value="C:cytoplasm"/>
    <property type="evidence" value="ECO:0007669"/>
    <property type="project" value="UniProtKB-SubCell"/>
</dbReference>
<evidence type="ECO:0000256" key="5">
    <source>
        <dbReference type="ARBA" id="ARBA00023054"/>
    </source>
</evidence>
<dbReference type="InterPro" id="IPR031160">
    <property type="entry name" value="F_BAR_dom"/>
</dbReference>
<feature type="domain" description="F-BAR" evidence="11">
    <location>
        <begin position="4"/>
        <end position="263"/>
    </location>
</feature>
<dbReference type="OrthoDB" id="10255964at2759"/>
<evidence type="ECO:0000256" key="9">
    <source>
        <dbReference type="PROSITE-ProRule" id="PRU01077"/>
    </source>
</evidence>
<dbReference type="GO" id="GO:0051015">
    <property type="term" value="F:actin filament binding"/>
    <property type="evidence" value="ECO:0007669"/>
    <property type="project" value="TreeGrafter"/>
</dbReference>
<evidence type="ECO:0000313" key="13">
    <source>
        <dbReference type="Ensembl" id="ENSAMXP00005028447.1"/>
    </source>
</evidence>
<dbReference type="PANTHER" id="PTHR23065">
    <property type="entry name" value="PROLINE-SERINE-THREONINE PHOSPHATASE INTERACTING PROTEIN 1"/>
    <property type="match status" value="1"/>
</dbReference>